<dbReference type="OrthoDB" id="3991743at2759"/>
<protein>
    <submittedName>
        <fullName evidence="3">DEKNAAC102585</fullName>
    </submittedName>
</protein>
<dbReference type="AlphaFoldDB" id="A0A448YL46"/>
<dbReference type="InterPro" id="IPR013665">
    <property type="entry name" value="Sfi1_dom"/>
</dbReference>
<feature type="compositionally biased region" description="Polar residues" evidence="1">
    <location>
        <begin position="1053"/>
        <end position="1062"/>
    </location>
</feature>
<gene>
    <name evidence="3" type="ORF">BRENAR_LOCUS2306</name>
</gene>
<feature type="compositionally biased region" description="Low complexity" evidence="1">
    <location>
        <begin position="1026"/>
        <end position="1044"/>
    </location>
</feature>
<accession>A0A448YL46</accession>
<evidence type="ECO:0000256" key="1">
    <source>
        <dbReference type="SAM" id="MobiDB-lite"/>
    </source>
</evidence>
<feature type="compositionally biased region" description="Polar residues" evidence="1">
    <location>
        <begin position="1099"/>
        <end position="1123"/>
    </location>
</feature>
<feature type="region of interest" description="Disordered" evidence="1">
    <location>
        <begin position="1026"/>
        <end position="1065"/>
    </location>
</feature>
<dbReference type="Proteomes" id="UP000290900">
    <property type="component" value="Unassembled WGS sequence"/>
</dbReference>
<keyword evidence="4" id="KW-1185">Reference proteome</keyword>
<dbReference type="STRING" id="13370.A0A448YL46"/>
<feature type="region of interest" description="Disordered" evidence="1">
    <location>
        <begin position="1077"/>
        <end position="1133"/>
    </location>
</feature>
<organism evidence="3 4">
    <name type="scientific">Brettanomyces naardenensis</name>
    <name type="common">Yeast</name>
    <dbReference type="NCBI Taxonomy" id="13370"/>
    <lineage>
        <taxon>Eukaryota</taxon>
        <taxon>Fungi</taxon>
        <taxon>Dikarya</taxon>
        <taxon>Ascomycota</taxon>
        <taxon>Saccharomycotina</taxon>
        <taxon>Pichiomycetes</taxon>
        <taxon>Pichiales</taxon>
        <taxon>Pichiaceae</taxon>
        <taxon>Brettanomyces</taxon>
    </lineage>
</organism>
<proteinExistence type="predicted"/>
<dbReference type="InParanoid" id="A0A448YL46"/>
<dbReference type="EMBL" id="CAACVR010000012">
    <property type="protein sequence ID" value="VEU21573.1"/>
    <property type="molecule type" value="Genomic_DNA"/>
</dbReference>
<reference evidence="3 4" key="1">
    <citation type="submission" date="2018-12" db="EMBL/GenBank/DDBJ databases">
        <authorList>
            <person name="Tiukova I."/>
            <person name="Dainat J."/>
        </authorList>
    </citation>
    <scope>NUCLEOTIDE SEQUENCE [LARGE SCALE GENOMIC DNA]</scope>
</reference>
<evidence type="ECO:0000259" key="2">
    <source>
        <dbReference type="Pfam" id="PF08457"/>
    </source>
</evidence>
<dbReference type="Pfam" id="PF08457">
    <property type="entry name" value="Sfi1"/>
    <property type="match status" value="1"/>
</dbReference>
<feature type="domain" description="Sfi1 spindle body" evidence="2">
    <location>
        <begin position="597"/>
        <end position="836"/>
    </location>
</feature>
<evidence type="ECO:0000313" key="4">
    <source>
        <dbReference type="Proteomes" id="UP000290900"/>
    </source>
</evidence>
<evidence type="ECO:0000313" key="3">
    <source>
        <dbReference type="EMBL" id="VEU21573.1"/>
    </source>
</evidence>
<name>A0A448YL46_BRENA</name>
<dbReference type="FunCoup" id="A0A448YL46">
    <property type="interactions" value="165"/>
</dbReference>
<sequence length="1133" mass="132242">MEIELGVEYFRGLLGKLYQLSRSTTGTLTLEDLEQVKEYWQKLLGIDVNSFQDDLYNDLTLTILWIGEGIEYHGLKKMEGPEPGELTPNLRRSMGNPLQSEAIVQQLDSLDSDDSTDLSQKLSLSNKMRAVLDSHGEVVRSISARNDLVNNINTLYINDMYYRDKGDQSFAGLGDSNLQSQLSQIHISGPLSSDPDFNELYIYGFTKLLASLEGTDTRRIQMMKIRRAAESMVKEYSTKQRITFLYNLDVVNGFHRQIWKIAKFCFRDNVDAGDMEGIIENYSVLNPVLPILKPLLRQLLDEEDAGGETRYSALSSTIQTIKLIPAKKLVSLIEGVISLQKNPIPSLVHFGKLIQCYVEVLEANGNSIEDDYYYGRVSRAASSWIGKETSIIGLYSDLYSLSLVPHSGQRSIEGHVVPSEELREAYLKSIQSIRLERKYLLLWSSVFTEERLYDSKIASIKRITRQPYFNMWKIESDKSASNVKLAVNFYDSHLISHYFLIWKQCYDQLRQLDDKADKFSLNTWFKKWSMHQEHIDQRLSEKEHQFNMVHSVRQCLTLMALNYKASNSALVTIVDDVIAKLYLERWRQRVVECRELELKALKFHDNSVQRLMIVRWKLESSDHFRLLCVLNCAQRKFTLGRYMALWTQQAEYSIAEGKVKLTNWRLRRAYFFNFWQTAYKLNELADKMRQKHNMRVAGRFLTRWKRGCELCQTADRFSERKLTTALLKRWRFKWRYVEASANGNAILAKQVFRVWRLTTRYQEYQNSFDTHLASGLLDVWRQRSNRCTADMDEALQIDRFFTRSGFLRFWRKQTEVTIEQKRKAVEFRKKLVRAESVRLLDRTWKRWERIYLKAKHHEEKLEEVYYRQLLRGAVSKAFISWQQKYGKIVQATEAADSVREGSLMMKYMLQWLGEYDRAQKLEEIYQNQLSMKDVELLRSVVSQMSLKMMKYHTDYRNADLFKVRWQKNALKAFFDIWKIRLDSRHENEEADEVMLAPSSNPYIDFSGYSSPYAERASRLGSLRSSSTSDLTLIPSTTTTSISSPPRLFRTPHRTSMTISSSAKKARRLNLEQRVNHYKQAKQRSPEKLAEAEASFGEDSASTPTRASSRINAAFQSRGLQSRTPLIRKSSFLK</sequence>